<feature type="domain" description="Deacetylase sirtuin-type" evidence="4">
    <location>
        <begin position="33"/>
        <end position="312"/>
    </location>
</feature>
<protein>
    <recommendedName>
        <fullName evidence="4">Deacetylase sirtuin-type domain-containing protein</fullName>
    </recommendedName>
</protein>
<feature type="binding site" evidence="3">
    <location>
        <position position="165"/>
    </location>
    <ligand>
        <name>Zn(2+)</name>
        <dbReference type="ChEBI" id="CHEBI:29105"/>
    </ligand>
</feature>
<proteinExistence type="predicted"/>
<accession>A0A814GR57</accession>
<evidence type="ECO:0000256" key="2">
    <source>
        <dbReference type="ARBA" id="ARBA00023027"/>
    </source>
</evidence>
<dbReference type="Proteomes" id="UP000663874">
    <property type="component" value="Unassembled WGS sequence"/>
</dbReference>
<dbReference type="InterPro" id="IPR003000">
    <property type="entry name" value="Sirtuin"/>
</dbReference>
<organism evidence="5 7">
    <name type="scientific">Rotaria sordida</name>
    <dbReference type="NCBI Taxonomy" id="392033"/>
    <lineage>
        <taxon>Eukaryota</taxon>
        <taxon>Metazoa</taxon>
        <taxon>Spiralia</taxon>
        <taxon>Gnathifera</taxon>
        <taxon>Rotifera</taxon>
        <taxon>Eurotatoria</taxon>
        <taxon>Bdelloidea</taxon>
        <taxon>Philodinida</taxon>
        <taxon>Philodinidae</taxon>
        <taxon>Rotaria</taxon>
    </lineage>
</organism>
<feature type="active site" description="Proton acceptor" evidence="3">
    <location>
        <position position="157"/>
    </location>
</feature>
<feature type="binding site" evidence="3">
    <location>
        <position position="168"/>
    </location>
    <ligand>
        <name>Zn(2+)</name>
        <dbReference type="ChEBI" id="CHEBI:29105"/>
    </ligand>
</feature>
<dbReference type="Gene3D" id="3.40.50.1220">
    <property type="entry name" value="TPP-binding domain"/>
    <property type="match status" value="1"/>
</dbReference>
<dbReference type="EMBL" id="CAJOBE010001029">
    <property type="protein sequence ID" value="CAF3708631.1"/>
    <property type="molecule type" value="Genomic_DNA"/>
</dbReference>
<dbReference type="InterPro" id="IPR029035">
    <property type="entry name" value="DHS-like_NAD/FAD-binding_dom"/>
</dbReference>
<dbReference type="GO" id="GO:0046872">
    <property type="term" value="F:metal ion binding"/>
    <property type="evidence" value="ECO:0007669"/>
    <property type="project" value="UniProtKB-KW"/>
</dbReference>
<evidence type="ECO:0000259" key="4">
    <source>
        <dbReference type="PROSITE" id="PS50305"/>
    </source>
</evidence>
<dbReference type="InterPro" id="IPR026591">
    <property type="entry name" value="Sirtuin_cat_small_dom_sf"/>
</dbReference>
<dbReference type="PROSITE" id="PS50305">
    <property type="entry name" value="SIRTUIN"/>
    <property type="match status" value="1"/>
</dbReference>
<dbReference type="GO" id="GO:0005759">
    <property type="term" value="C:mitochondrial matrix"/>
    <property type="evidence" value="ECO:0007669"/>
    <property type="project" value="TreeGrafter"/>
</dbReference>
<dbReference type="Gene3D" id="3.30.1600.10">
    <property type="entry name" value="SIR2/SIRT2 'Small Domain"/>
    <property type="match status" value="1"/>
</dbReference>
<dbReference type="SUPFAM" id="SSF52467">
    <property type="entry name" value="DHS-like NAD/FAD-binding domain"/>
    <property type="match status" value="1"/>
</dbReference>
<dbReference type="PANTHER" id="PTHR11085">
    <property type="entry name" value="NAD-DEPENDENT PROTEIN DEACYLASE SIRTUIN-5, MITOCHONDRIAL-RELATED"/>
    <property type="match status" value="1"/>
</dbReference>
<dbReference type="PANTHER" id="PTHR11085:SF10">
    <property type="entry name" value="NAD-DEPENDENT PROTEIN DEACYLASE SIRTUIN-5, MITOCHONDRIAL-RELATED"/>
    <property type="match status" value="1"/>
</dbReference>
<dbReference type="InterPro" id="IPR050134">
    <property type="entry name" value="NAD-dep_sirtuin_deacylases"/>
</dbReference>
<evidence type="ECO:0000256" key="1">
    <source>
        <dbReference type="ARBA" id="ARBA00022679"/>
    </source>
</evidence>
<feature type="binding site" evidence="3">
    <location>
        <position position="217"/>
    </location>
    <ligand>
        <name>Zn(2+)</name>
        <dbReference type="ChEBI" id="CHEBI:29105"/>
    </ligand>
</feature>
<gene>
    <name evidence="6" type="ORF">FNK824_LOCUS9662</name>
    <name evidence="5" type="ORF">SEV965_LOCUS10739</name>
</gene>
<dbReference type="GO" id="GO:0017136">
    <property type="term" value="F:histone deacetylase activity, NAD-dependent"/>
    <property type="evidence" value="ECO:0007669"/>
    <property type="project" value="TreeGrafter"/>
</dbReference>
<feature type="binding site" evidence="3">
    <location>
        <position position="220"/>
    </location>
    <ligand>
        <name>Zn(2+)</name>
        <dbReference type="ChEBI" id="CHEBI:29105"/>
    </ligand>
</feature>
<dbReference type="GO" id="GO:0070403">
    <property type="term" value="F:NAD+ binding"/>
    <property type="evidence" value="ECO:0007669"/>
    <property type="project" value="InterPro"/>
</dbReference>
<keyword evidence="3" id="KW-0862">Zinc</keyword>
<dbReference type="Proteomes" id="UP000663889">
    <property type="component" value="Unassembled WGS sequence"/>
</dbReference>
<evidence type="ECO:0000313" key="7">
    <source>
        <dbReference type="Proteomes" id="UP000663889"/>
    </source>
</evidence>
<evidence type="ECO:0000256" key="3">
    <source>
        <dbReference type="PROSITE-ProRule" id="PRU00236"/>
    </source>
</evidence>
<comment type="caution">
    <text evidence="5">The sequence shown here is derived from an EMBL/GenBank/DDBJ whole genome shotgun (WGS) entry which is preliminary data.</text>
</comment>
<dbReference type="Pfam" id="PF02146">
    <property type="entry name" value="SIR2"/>
    <property type="match status" value="1"/>
</dbReference>
<dbReference type="EMBL" id="CAJNOU010000446">
    <property type="protein sequence ID" value="CAF1000080.1"/>
    <property type="molecule type" value="Genomic_DNA"/>
</dbReference>
<dbReference type="AlphaFoldDB" id="A0A814GR57"/>
<keyword evidence="2" id="KW-0520">NAD</keyword>
<sequence length="312" mass="35589">MIKRIPRYCSKLYFSSLATELKSSNEIYVPPYQRPSSDDINKLEEFISHSKRLFILTGAGISTESGIPDYRSEGVGLYARTTNRPMMYQEFLTNPKRYRMYWARNYIGWPTFSTFQPNATHKTFANWEAQRKVFWHVTQNVDSLLTKAGCELLSELHGCSARVVCIDCGYKDLTREQLQQIIFNQNPVWIAHSNIINPDADVYLTEEQLGDFKPPQCPRCSGRVKPDVTFFGDNVDRHLVAFIKEQLSKSDSVLVAGSSLEVMSSYRFILAAQQYQLPIAIVNIGRTRGDHAAQLKISTRCGLILPLIKINS</sequence>
<keyword evidence="1" id="KW-0808">Transferase</keyword>
<keyword evidence="3" id="KW-0479">Metal-binding</keyword>
<dbReference type="InterPro" id="IPR026590">
    <property type="entry name" value="Ssirtuin_cat_dom"/>
</dbReference>
<name>A0A814GR57_9BILA</name>
<evidence type="ECO:0000313" key="5">
    <source>
        <dbReference type="EMBL" id="CAF1000080.1"/>
    </source>
</evidence>
<evidence type="ECO:0000313" key="6">
    <source>
        <dbReference type="EMBL" id="CAF3708631.1"/>
    </source>
</evidence>
<reference evidence="5" key="1">
    <citation type="submission" date="2021-02" db="EMBL/GenBank/DDBJ databases">
        <authorList>
            <person name="Nowell W R."/>
        </authorList>
    </citation>
    <scope>NUCLEOTIDE SEQUENCE</scope>
</reference>